<evidence type="ECO:0000313" key="2">
    <source>
        <dbReference type="Proteomes" id="UP000653454"/>
    </source>
</evidence>
<sequence length="70" mass="7458">MLLGLIPPDCARLRSGEGGARVLRATPDWGEAALSGEHLWAPTSVSGDCCYVGDAECQVRETPYVGRRIA</sequence>
<evidence type="ECO:0000313" key="1">
    <source>
        <dbReference type="EMBL" id="CAG9091289.1"/>
    </source>
</evidence>
<comment type="caution">
    <text evidence="1">The sequence shown here is derived from an EMBL/GenBank/DDBJ whole genome shotgun (WGS) entry which is preliminary data.</text>
</comment>
<accession>A0A8S4D8P6</accession>
<dbReference type="EMBL" id="CAJHNJ030000002">
    <property type="protein sequence ID" value="CAG9091289.1"/>
    <property type="molecule type" value="Genomic_DNA"/>
</dbReference>
<gene>
    <name evidence="1" type="ORF">PLXY2_LOCUS932</name>
</gene>
<dbReference type="Proteomes" id="UP000653454">
    <property type="component" value="Unassembled WGS sequence"/>
</dbReference>
<name>A0A8S4D8P6_PLUXY</name>
<dbReference type="AlphaFoldDB" id="A0A8S4D8P6"/>
<protein>
    <submittedName>
        <fullName evidence="1">(diamondback moth) hypothetical protein</fullName>
    </submittedName>
</protein>
<organism evidence="1 2">
    <name type="scientific">Plutella xylostella</name>
    <name type="common">Diamondback moth</name>
    <name type="synonym">Plutella maculipennis</name>
    <dbReference type="NCBI Taxonomy" id="51655"/>
    <lineage>
        <taxon>Eukaryota</taxon>
        <taxon>Metazoa</taxon>
        <taxon>Ecdysozoa</taxon>
        <taxon>Arthropoda</taxon>
        <taxon>Hexapoda</taxon>
        <taxon>Insecta</taxon>
        <taxon>Pterygota</taxon>
        <taxon>Neoptera</taxon>
        <taxon>Endopterygota</taxon>
        <taxon>Lepidoptera</taxon>
        <taxon>Glossata</taxon>
        <taxon>Ditrysia</taxon>
        <taxon>Yponomeutoidea</taxon>
        <taxon>Plutellidae</taxon>
        <taxon>Plutella</taxon>
    </lineage>
</organism>
<keyword evidence="2" id="KW-1185">Reference proteome</keyword>
<reference evidence="1" key="1">
    <citation type="submission" date="2020-11" db="EMBL/GenBank/DDBJ databases">
        <authorList>
            <person name="Whiteford S."/>
        </authorList>
    </citation>
    <scope>NUCLEOTIDE SEQUENCE</scope>
</reference>
<proteinExistence type="predicted"/>